<evidence type="ECO:0000313" key="4">
    <source>
        <dbReference type="Proteomes" id="UP000694640"/>
    </source>
</evidence>
<name>A0AAN1Q3G4_9LACO</name>
<dbReference type="Proteomes" id="UP000281644">
    <property type="component" value="Chromosome"/>
</dbReference>
<keyword evidence="4" id="KW-1185">Reference proteome</keyword>
<reference evidence="2 4" key="2">
    <citation type="submission" date="2021-01" db="EMBL/GenBank/DDBJ databases">
        <title>High-quality draft genome sequence data of six Lactiplantibacillus plantarum subsp. argentoratensis strains isolated from various Greek sourdoughs.</title>
        <authorList>
            <person name="Syrokou M.K."/>
            <person name="Paramithiotis S."/>
            <person name="Skandamis P.N."/>
            <person name="Drosinos E.H."/>
            <person name="Bosnea L."/>
            <person name="Mataragas M."/>
        </authorList>
    </citation>
    <scope>NUCLEOTIDE SEQUENCE [LARGE SCALE GENOMIC DNA]</scope>
    <source>
        <strain evidence="2 4">LQC 2520</strain>
    </source>
</reference>
<dbReference type="AlphaFoldDB" id="A0AAN1Q3G4"/>
<dbReference type="RefSeq" id="WP_057717455.1">
    <property type="nucleotide sequence ID" value="NZ_BJZD01000128.1"/>
</dbReference>
<proteinExistence type="predicted"/>
<dbReference type="EMBL" id="CP032751">
    <property type="protein sequence ID" value="AYJ36701.1"/>
    <property type="molecule type" value="Genomic_DNA"/>
</dbReference>
<accession>A0AAN1Q3G4</accession>
<evidence type="ECO:0000313" key="3">
    <source>
        <dbReference type="Proteomes" id="UP000281644"/>
    </source>
</evidence>
<dbReference type="Proteomes" id="UP000694640">
    <property type="component" value="Unassembled WGS sequence"/>
</dbReference>
<dbReference type="KEGG" id="larg:LPA65_13555"/>
<dbReference type="GeneID" id="89670289"/>
<dbReference type="EMBL" id="JAEQMM010000003">
    <property type="protein sequence ID" value="MBT1139033.1"/>
    <property type="molecule type" value="Genomic_DNA"/>
</dbReference>
<organism evidence="1 3">
    <name type="scientific">Lactiplantibacillus argentoratensis</name>
    <dbReference type="NCBI Taxonomy" id="271881"/>
    <lineage>
        <taxon>Bacteria</taxon>
        <taxon>Bacillati</taxon>
        <taxon>Bacillota</taxon>
        <taxon>Bacilli</taxon>
        <taxon>Lactobacillales</taxon>
        <taxon>Lactobacillaceae</taxon>
        <taxon>Lactiplantibacillus</taxon>
    </lineage>
</organism>
<reference evidence="1 3" key="1">
    <citation type="submission" date="2018-10" db="EMBL/GenBank/DDBJ databases">
        <title>Genome sequencing of Lactobacillus species.</title>
        <authorList>
            <person name="Baek C."/>
            <person name="Yi H."/>
        </authorList>
    </citation>
    <scope>NUCLEOTIDE SEQUENCE [LARGE SCALE GENOMIC DNA]</scope>
    <source>
        <strain evidence="1 3">DSM 16365</strain>
    </source>
</reference>
<gene>
    <name evidence="2" type="ORF">JKL17_13030</name>
    <name evidence="1" type="ORF">LPA65_13555</name>
</gene>
<evidence type="ECO:0000313" key="1">
    <source>
        <dbReference type="EMBL" id="AYJ36701.1"/>
    </source>
</evidence>
<evidence type="ECO:0000313" key="2">
    <source>
        <dbReference type="EMBL" id="MBT1139033.1"/>
    </source>
</evidence>
<protein>
    <submittedName>
        <fullName evidence="1">Uncharacterized protein</fullName>
    </submittedName>
</protein>
<sequence>MHYLVGVNRLALLIISQSGLQTDEYIVLKYENLNFLHKTIRVDGAWDSYHSMTKEAKTQNAKQTLSITEKARDWVQI</sequence>